<dbReference type="NCBIfam" id="TIGR01728">
    <property type="entry name" value="SsuA_fam"/>
    <property type="match status" value="1"/>
</dbReference>
<evidence type="ECO:0000256" key="2">
    <source>
        <dbReference type="ARBA" id="ARBA00010742"/>
    </source>
</evidence>
<dbReference type="GO" id="GO:0042597">
    <property type="term" value="C:periplasmic space"/>
    <property type="evidence" value="ECO:0007669"/>
    <property type="project" value="UniProtKB-SubCell"/>
</dbReference>
<sequence length="353" mass="37344">MRLSYTGRCAYRRWTLLNFNSHAIAMMPFGPSPTMFSVLPRSFVNVLAGAALALCAALCATRGLAADLPVLKVGDQSLQTRGILEASGQLKDLPYKIEWFNFPAAQPLGEALNAGAVDVGGLGDAPLVFALAAGARVRAVAATRSNPLDLAVVVGPHSPLVDVAGLKGKRLATTRGSIGHYLALAALKRANLAASEVTFVFLAPADAKAALASGSVDAWSVWDPYTALGESRDHDRIIANGVGLSEGLSYQVATEAAIAGKRAQLADFLRRVAIGQRWALTHPDEVAAMQSRVTGLPTDVLKTVYQRGQVHPVAIDDTVIAAQQRTADTYEAANVIRAHLDVRASFDRSFPLP</sequence>
<proteinExistence type="inferred from homology"/>
<dbReference type="Gene3D" id="3.40.190.10">
    <property type="entry name" value="Periplasmic binding protein-like II"/>
    <property type="match status" value="2"/>
</dbReference>
<accession>E1TCA8</accession>
<reference evidence="8" key="1">
    <citation type="submission" date="2010-09" db="EMBL/GenBank/DDBJ databases">
        <title>Complete sequence of chromosome1 of Burkholderia sp. CCGE1003.</title>
        <authorList>
            <consortium name="US DOE Joint Genome Institute"/>
            <person name="Lucas S."/>
            <person name="Copeland A."/>
            <person name="Lapidus A."/>
            <person name="Cheng J.-F."/>
            <person name="Bruce D."/>
            <person name="Goodwin L."/>
            <person name="Pitluck S."/>
            <person name="Daligault H."/>
            <person name="Davenport K."/>
            <person name="Detter J.C."/>
            <person name="Han C."/>
            <person name="Tapia R."/>
            <person name="Land M."/>
            <person name="Hauser L."/>
            <person name="Jeffries C."/>
            <person name="Kyrpides N."/>
            <person name="Ivanova N."/>
            <person name="Ovchinnikova G."/>
            <person name="Martinez-Romero E."/>
            <person name="Rogel M.A."/>
            <person name="Auchtung J."/>
            <person name="Tiedje J.M."/>
            <person name="Woyke T."/>
        </authorList>
    </citation>
    <scope>NUCLEOTIDE SEQUENCE</scope>
    <source>
        <strain evidence="8">CCGE1003</strain>
    </source>
</reference>
<dbReference type="FunFam" id="3.40.190.10:FF:000050">
    <property type="entry name" value="Sulfonate ABC transporter substrate-binding protein"/>
    <property type="match status" value="1"/>
</dbReference>
<dbReference type="EMBL" id="CP002217">
    <property type="protein sequence ID" value="ADN58120.1"/>
    <property type="molecule type" value="Genomic_DNA"/>
</dbReference>
<evidence type="ECO:0000313" key="8">
    <source>
        <dbReference type="EMBL" id="ADN58120.1"/>
    </source>
</evidence>
<comment type="subcellular location">
    <subcellularLocation>
        <location evidence="1">Periplasm</location>
    </subcellularLocation>
</comment>
<dbReference type="STRING" id="640512.BC1003_2166"/>
<evidence type="ECO:0000256" key="4">
    <source>
        <dbReference type="ARBA" id="ARBA00022729"/>
    </source>
</evidence>
<dbReference type="GO" id="GO:0016020">
    <property type="term" value="C:membrane"/>
    <property type="evidence" value="ECO:0007669"/>
    <property type="project" value="InterPro"/>
</dbReference>
<comment type="function">
    <text evidence="5">Part of a binding-protein-dependent transport system for aliphatic sulfonates. Putative binding protein.</text>
</comment>
<evidence type="ECO:0000256" key="3">
    <source>
        <dbReference type="ARBA" id="ARBA00022448"/>
    </source>
</evidence>
<dbReference type="InterPro" id="IPR010067">
    <property type="entry name" value="ABC_SsuA_sub-bd"/>
</dbReference>
<dbReference type="KEGG" id="bgf:BC1003_2166"/>
<keyword evidence="4" id="KW-0732">Signal</keyword>
<evidence type="ECO:0000256" key="6">
    <source>
        <dbReference type="ARBA" id="ARBA00070228"/>
    </source>
</evidence>
<gene>
    <name evidence="8" type="ordered locus">BC1003_2166</name>
</gene>
<feature type="domain" description="Solute-binding protein family 3/N-terminal" evidence="7">
    <location>
        <begin position="70"/>
        <end position="282"/>
    </location>
</feature>
<dbReference type="InterPro" id="IPR015168">
    <property type="entry name" value="SsuA/THI5"/>
</dbReference>
<keyword evidence="3" id="KW-0813">Transport</keyword>
<dbReference type="PANTHER" id="PTHR30024:SF48">
    <property type="entry name" value="ABC TRANSPORTER SUBSTRATE-BINDING PROTEIN"/>
    <property type="match status" value="1"/>
</dbReference>
<dbReference type="HOGENOM" id="CLU_028871_2_1_4"/>
<dbReference type="AlphaFoldDB" id="E1TCA8"/>
<dbReference type="GO" id="GO:0042626">
    <property type="term" value="F:ATPase-coupled transmembrane transporter activity"/>
    <property type="evidence" value="ECO:0007669"/>
    <property type="project" value="InterPro"/>
</dbReference>
<dbReference type="PANTHER" id="PTHR30024">
    <property type="entry name" value="ALIPHATIC SULFONATES-BINDING PROTEIN-RELATED"/>
    <property type="match status" value="1"/>
</dbReference>
<dbReference type="SMART" id="SM00062">
    <property type="entry name" value="PBPb"/>
    <property type="match status" value="1"/>
</dbReference>
<organism evidence="8">
    <name type="scientific">Burkholderia sp. (strain CCGE1003)</name>
    <dbReference type="NCBI Taxonomy" id="640512"/>
    <lineage>
        <taxon>Bacteria</taxon>
        <taxon>Pseudomonadati</taxon>
        <taxon>Pseudomonadota</taxon>
        <taxon>Betaproteobacteria</taxon>
        <taxon>Burkholderiales</taxon>
        <taxon>Burkholderiaceae</taxon>
        <taxon>Burkholderia</taxon>
    </lineage>
</organism>
<dbReference type="eggNOG" id="COG0715">
    <property type="taxonomic scope" value="Bacteria"/>
</dbReference>
<dbReference type="InterPro" id="IPR001638">
    <property type="entry name" value="Solute-binding_3/MltF_N"/>
</dbReference>
<dbReference type="SUPFAM" id="SSF53850">
    <property type="entry name" value="Periplasmic binding protein-like II"/>
    <property type="match status" value="1"/>
</dbReference>
<protein>
    <recommendedName>
        <fullName evidence="6">Putative aliphatic sulfonates-binding protein</fullName>
    </recommendedName>
</protein>
<comment type="similarity">
    <text evidence="2">Belongs to the bacterial solute-binding protein SsuA/TauA family.</text>
</comment>
<name>E1TCA8_BURSG</name>
<evidence type="ECO:0000256" key="1">
    <source>
        <dbReference type="ARBA" id="ARBA00004418"/>
    </source>
</evidence>
<evidence type="ECO:0000256" key="5">
    <source>
        <dbReference type="ARBA" id="ARBA00055538"/>
    </source>
</evidence>
<dbReference type="Pfam" id="PF09084">
    <property type="entry name" value="NMT1"/>
    <property type="match status" value="1"/>
</dbReference>
<evidence type="ECO:0000259" key="7">
    <source>
        <dbReference type="SMART" id="SM00062"/>
    </source>
</evidence>
<dbReference type="CDD" id="cd13558">
    <property type="entry name" value="PBP2_SsuA_like_2"/>
    <property type="match status" value="1"/>
</dbReference>